<reference evidence="12 13" key="1">
    <citation type="submission" date="2023-01" db="EMBL/GenBank/DDBJ databases">
        <title>Analysis of 21 Apiospora genomes using comparative genomics revels a genus with tremendous synthesis potential of carbohydrate active enzymes and secondary metabolites.</title>
        <authorList>
            <person name="Sorensen T."/>
        </authorList>
    </citation>
    <scope>NUCLEOTIDE SEQUENCE [LARGE SCALE GENOMIC DNA]</scope>
    <source>
        <strain evidence="12 13">CBS 135458</strain>
    </source>
</reference>
<organism evidence="12 13">
    <name type="scientific">Apiospora phragmitis</name>
    <dbReference type="NCBI Taxonomy" id="2905665"/>
    <lineage>
        <taxon>Eukaryota</taxon>
        <taxon>Fungi</taxon>
        <taxon>Dikarya</taxon>
        <taxon>Ascomycota</taxon>
        <taxon>Pezizomycotina</taxon>
        <taxon>Sordariomycetes</taxon>
        <taxon>Xylariomycetidae</taxon>
        <taxon>Amphisphaeriales</taxon>
        <taxon>Apiosporaceae</taxon>
        <taxon>Apiospora</taxon>
    </lineage>
</organism>
<feature type="binding site" evidence="9">
    <location>
        <position position="80"/>
    </location>
    <ligand>
        <name>ATP</name>
        <dbReference type="ChEBI" id="CHEBI:30616"/>
    </ligand>
</feature>
<evidence type="ECO:0000256" key="5">
    <source>
        <dbReference type="ARBA" id="ARBA00022777"/>
    </source>
</evidence>
<protein>
    <recommendedName>
        <fullName evidence="1">non-specific serine/threonine protein kinase</fullName>
        <ecNumber evidence="1">2.7.11.1</ecNumber>
    </recommendedName>
</protein>
<dbReference type="CDD" id="cd05118">
    <property type="entry name" value="STKc_CMGC"/>
    <property type="match status" value="1"/>
</dbReference>
<keyword evidence="4 9" id="KW-0547">Nucleotide-binding</keyword>
<dbReference type="SUPFAM" id="SSF56112">
    <property type="entry name" value="Protein kinase-like (PK-like)"/>
    <property type="match status" value="1"/>
</dbReference>
<dbReference type="PROSITE" id="PS00107">
    <property type="entry name" value="PROTEIN_KINASE_ATP"/>
    <property type="match status" value="1"/>
</dbReference>
<comment type="catalytic activity">
    <reaction evidence="7">
        <text>L-threonyl-[protein] + ATP = O-phospho-L-threonyl-[protein] + ADP + H(+)</text>
        <dbReference type="Rhea" id="RHEA:46608"/>
        <dbReference type="Rhea" id="RHEA-COMP:11060"/>
        <dbReference type="Rhea" id="RHEA-COMP:11605"/>
        <dbReference type="ChEBI" id="CHEBI:15378"/>
        <dbReference type="ChEBI" id="CHEBI:30013"/>
        <dbReference type="ChEBI" id="CHEBI:30616"/>
        <dbReference type="ChEBI" id="CHEBI:61977"/>
        <dbReference type="ChEBI" id="CHEBI:456216"/>
        <dbReference type="EC" id="2.7.11.1"/>
    </reaction>
</comment>
<dbReference type="EMBL" id="JAQQWL010000005">
    <property type="protein sequence ID" value="KAK8074105.1"/>
    <property type="molecule type" value="Genomic_DNA"/>
</dbReference>
<evidence type="ECO:0000256" key="8">
    <source>
        <dbReference type="ARBA" id="ARBA00048679"/>
    </source>
</evidence>
<name>A0ABR1VV87_9PEZI</name>
<feature type="domain" description="Protein kinase" evidence="11">
    <location>
        <begin position="53"/>
        <end position="430"/>
    </location>
</feature>
<evidence type="ECO:0000256" key="2">
    <source>
        <dbReference type="ARBA" id="ARBA00022527"/>
    </source>
</evidence>
<dbReference type="InterPro" id="IPR011009">
    <property type="entry name" value="Kinase-like_dom_sf"/>
</dbReference>
<evidence type="ECO:0000256" key="3">
    <source>
        <dbReference type="ARBA" id="ARBA00022679"/>
    </source>
</evidence>
<keyword evidence="5" id="KW-0418">Kinase</keyword>
<keyword evidence="3" id="KW-0808">Transferase</keyword>
<dbReference type="PANTHER" id="PTHR47634:SF9">
    <property type="entry name" value="PROTEIN KINASE DOMAIN-CONTAINING PROTEIN-RELATED"/>
    <property type="match status" value="1"/>
</dbReference>
<evidence type="ECO:0000313" key="12">
    <source>
        <dbReference type="EMBL" id="KAK8074105.1"/>
    </source>
</evidence>
<dbReference type="Pfam" id="PF00069">
    <property type="entry name" value="Pkinase"/>
    <property type="match status" value="2"/>
</dbReference>
<evidence type="ECO:0000256" key="1">
    <source>
        <dbReference type="ARBA" id="ARBA00012513"/>
    </source>
</evidence>
<evidence type="ECO:0000313" key="13">
    <source>
        <dbReference type="Proteomes" id="UP001480595"/>
    </source>
</evidence>
<sequence>MHVSPPPTPPARIPNDDEWRFEPITLPCEWVEDYRPGGLHPVHLGDLFHNGQYKVIRKLGEGSFSTVWLARDLSRYIALKILVAESKSTSELQILHHLAQVAPAQKKQRIAQLLDEFQHVGPNGTHTCLVFEPMGPSVNSMVEELPQFKPRRWGMKIRYPPSMAKNILKQALQGLAVLHENGIAHGDFQPGNMLFALDDIDSRSEEVLRQDEDDVQAGPVSSPVQRLDGKPDKWSPEYLYVAQSLAPFTQIAEGFQIKLSDMGGAFFFTDPPAKPVVPTGLRAPELVLAGEVNKTVDVWSFGCLVFELMTGQPLFCVPWYDSETDMDDDHLLSLTSSLGVLPEQLYRNWKTALLYFTPDRQLFNCHLGGPPEGEEPLMLEQLSMEEKFDQAKPELDAEEAAKVKVLIRRILQYDPAQRPSPAEILRDPWFSDSKSGTEPSKSESL</sequence>
<evidence type="ECO:0000259" key="11">
    <source>
        <dbReference type="PROSITE" id="PS50011"/>
    </source>
</evidence>
<evidence type="ECO:0000256" key="4">
    <source>
        <dbReference type="ARBA" id="ARBA00022741"/>
    </source>
</evidence>
<dbReference type="Gene3D" id="3.30.200.20">
    <property type="entry name" value="Phosphorylase Kinase, domain 1"/>
    <property type="match status" value="1"/>
</dbReference>
<comment type="catalytic activity">
    <reaction evidence="8">
        <text>L-seryl-[protein] + ATP = O-phospho-L-seryl-[protein] + ADP + H(+)</text>
        <dbReference type="Rhea" id="RHEA:17989"/>
        <dbReference type="Rhea" id="RHEA-COMP:9863"/>
        <dbReference type="Rhea" id="RHEA-COMP:11604"/>
        <dbReference type="ChEBI" id="CHEBI:15378"/>
        <dbReference type="ChEBI" id="CHEBI:29999"/>
        <dbReference type="ChEBI" id="CHEBI:30616"/>
        <dbReference type="ChEBI" id="CHEBI:83421"/>
        <dbReference type="ChEBI" id="CHEBI:456216"/>
        <dbReference type="EC" id="2.7.11.1"/>
    </reaction>
</comment>
<proteinExistence type="predicted"/>
<evidence type="ECO:0000256" key="10">
    <source>
        <dbReference type="SAM" id="MobiDB-lite"/>
    </source>
</evidence>
<dbReference type="InterPro" id="IPR017441">
    <property type="entry name" value="Protein_kinase_ATP_BS"/>
</dbReference>
<evidence type="ECO:0000256" key="7">
    <source>
        <dbReference type="ARBA" id="ARBA00047899"/>
    </source>
</evidence>
<keyword evidence="2" id="KW-0723">Serine/threonine-protein kinase</keyword>
<feature type="region of interest" description="Disordered" evidence="10">
    <location>
        <begin position="418"/>
        <end position="445"/>
    </location>
</feature>
<comment type="caution">
    <text evidence="12">The sequence shown here is derived from an EMBL/GenBank/DDBJ whole genome shotgun (WGS) entry which is preliminary data.</text>
</comment>
<dbReference type="InterPro" id="IPR000719">
    <property type="entry name" value="Prot_kinase_dom"/>
</dbReference>
<dbReference type="PANTHER" id="PTHR47634">
    <property type="entry name" value="PROTEIN KINASE DOMAIN-CONTAINING PROTEIN-RELATED"/>
    <property type="match status" value="1"/>
</dbReference>
<evidence type="ECO:0000256" key="9">
    <source>
        <dbReference type="PROSITE-ProRule" id="PRU10141"/>
    </source>
</evidence>
<dbReference type="Gene3D" id="1.10.510.10">
    <property type="entry name" value="Transferase(Phosphotransferase) domain 1"/>
    <property type="match status" value="1"/>
</dbReference>
<dbReference type="InterPro" id="IPR051334">
    <property type="entry name" value="SRPK"/>
</dbReference>
<keyword evidence="6 9" id="KW-0067">ATP-binding</keyword>
<gene>
    <name evidence="12" type="ORF">PG994_005004</name>
</gene>
<dbReference type="EC" id="2.7.11.1" evidence="1"/>
<dbReference type="Proteomes" id="UP001480595">
    <property type="component" value="Unassembled WGS sequence"/>
</dbReference>
<keyword evidence="13" id="KW-1185">Reference proteome</keyword>
<dbReference type="RefSeq" id="XP_066718580.1">
    <property type="nucleotide sequence ID" value="XM_066856413.1"/>
</dbReference>
<dbReference type="GeneID" id="92089476"/>
<accession>A0ABR1VV87</accession>
<dbReference type="PROSITE" id="PS50011">
    <property type="entry name" value="PROTEIN_KINASE_DOM"/>
    <property type="match status" value="1"/>
</dbReference>
<evidence type="ECO:0000256" key="6">
    <source>
        <dbReference type="ARBA" id="ARBA00022840"/>
    </source>
</evidence>